<reference evidence="2" key="1">
    <citation type="journal article" date="2019" name="Int. J. Syst. Evol. Microbiol.">
        <title>The Global Catalogue of Microorganisms (GCM) 10K type strain sequencing project: providing services to taxonomists for standard genome sequencing and annotation.</title>
        <authorList>
            <consortium name="The Broad Institute Genomics Platform"/>
            <consortium name="The Broad Institute Genome Sequencing Center for Infectious Disease"/>
            <person name="Wu L."/>
            <person name="Ma J."/>
        </authorList>
    </citation>
    <scope>NUCLEOTIDE SEQUENCE [LARGE SCALE GENOMIC DNA]</scope>
    <source>
        <strain evidence="2">CGMCC 1.15342</strain>
    </source>
</reference>
<organism evidence="1 2">
    <name type="scientific">Parapedobacter defluvii</name>
    <dbReference type="NCBI Taxonomy" id="2045106"/>
    <lineage>
        <taxon>Bacteria</taxon>
        <taxon>Pseudomonadati</taxon>
        <taxon>Bacteroidota</taxon>
        <taxon>Sphingobacteriia</taxon>
        <taxon>Sphingobacteriales</taxon>
        <taxon>Sphingobacteriaceae</taxon>
        <taxon>Parapedobacter</taxon>
    </lineage>
</organism>
<sequence length="71" mass="8106">MEIMKFETSVAAPSHLERLSRVMDNLPNIVDWCVDYFSHHFLLSVKGSIKALDVINALEDQGINAIQLYEE</sequence>
<gene>
    <name evidence="1" type="ORF">GCM10011386_00670</name>
</gene>
<accession>A0ABQ1L2A5</accession>
<proteinExistence type="predicted"/>
<evidence type="ECO:0000313" key="1">
    <source>
        <dbReference type="EMBL" id="GGC12912.1"/>
    </source>
</evidence>
<protein>
    <submittedName>
        <fullName evidence="1">Uncharacterized protein</fullName>
    </submittedName>
</protein>
<dbReference type="Proteomes" id="UP000597338">
    <property type="component" value="Unassembled WGS sequence"/>
</dbReference>
<dbReference type="EMBL" id="BMIK01000001">
    <property type="protein sequence ID" value="GGC12912.1"/>
    <property type="molecule type" value="Genomic_DNA"/>
</dbReference>
<keyword evidence="2" id="KW-1185">Reference proteome</keyword>
<evidence type="ECO:0000313" key="2">
    <source>
        <dbReference type="Proteomes" id="UP000597338"/>
    </source>
</evidence>
<dbReference type="RefSeq" id="WP_188746237.1">
    <property type="nucleotide sequence ID" value="NZ_BMIK01000001.1"/>
</dbReference>
<comment type="caution">
    <text evidence="1">The sequence shown here is derived from an EMBL/GenBank/DDBJ whole genome shotgun (WGS) entry which is preliminary data.</text>
</comment>
<name>A0ABQ1L2A5_9SPHI</name>